<dbReference type="InterPro" id="IPR009045">
    <property type="entry name" value="Zn_M74/Hedgehog-like"/>
</dbReference>
<dbReference type="InterPro" id="IPR039561">
    <property type="entry name" value="Peptidase_M15C"/>
</dbReference>
<reference evidence="4" key="1">
    <citation type="submission" date="2017-06" db="EMBL/GenBank/DDBJ databases">
        <authorList>
            <person name="Varghese N."/>
            <person name="Submissions S."/>
        </authorList>
    </citation>
    <scope>NUCLEOTIDE SEQUENCE [LARGE SCALE GENOMIC DNA]</scope>
    <source>
        <strain evidence="4">DSM 45423</strain>
    </source>
</reference>
<accession>A0A239IR93</accession>
<feature type="domain" description="Peptidase M15C" evidence="2">
    <location>
        <begin position="281"/>
        <end position="373"/>
    </location>
</feature>
<keyword evidence="4" id="KW-1185">Reference proteome</keyword>
<protein>
    <submittedName>
        <fullName evidence="3">D-alanyl-D-alanine carboxypeptidase</fullName>
    </submittedName>
</protein>
<sequence length="387" mass="42438">MLRTSSPPAAPRVVDGRDRQDLWCASRAHARALAVRRARALGPGWTVVHDARPRPHFHLARVTRRADGRLARRRAGARYFYGGSRGRGAAGLLPAATAVPPERDAAWEAAAEERETQGPAPGPDQQLRAALAARRWPEAIAAAFALGTRDENALTDLVFTALHPERRGTPIARHETALAQEWRRIRDGVVRPALHRLFAAGPAGPPAATRVARSTTWLRRAWAEHLAEKTVRMVPLQLFGLRATPVHPYTVDAWRALERALTATGYRPRSVWNYVNRPITGGSGPSLHAYGIATDIDPSCNPYRVTPDRPVVRFSAQPTQDQRCAEVKAGRADTAFTPQQVAAVEAITTVDGLPVLAWGGRWRSVKDAMHFQVNVSPDELRRGLRGG</sequence>
<gene>
    <name evidence="3" type="ORF">SAMN04488107_4444</name>
</gene>
<dbReference type="Proteomes" id="UP000198386">
    <property type="component" value="Unassembled WGS sequence"/>
</dbReference>
<dbReference type="GO" id="GO:0004180">
    <property type="term" value="F:carboxypeptidase activity"/>
    <property type="evidence" value="ECO:0007669"/>
    <property type="project" value="UniProtKB-KW"/>
</dbReference>
<evidence type="ECO:0000313" key="3">
    <source>
        <dbReference type="EMBL" id="SNS96089.1"/>
    </source>
</evidence>
<evidence type="ECO:0000313" key="4">
    <source>
        <dbReference type="Proteomes" id="UP000198386"/>
    </source>
</evidence>
<name>A0A239IR93_9ACTN</name>
<keyword evidence="3" id="KW-0121">Carboxypeptidase</keyword>
<dbReference type="Pfam" id="PF13539">
    <property type="entry name" value="Peptidase_M15_4"/>
    <property type="match status" value="1"/>
</dbReference>
<evidence type="ECO:0000259" key="2">
    <source>
        <dbReference type="Pfam" id="PF13539"/>
    </source>
</evidence>
<keyword evidence="3" id="KW-0378">Hydrolase</keyword>
<keyword evidence="3" id="KW-0645">Protease</keyword>
<dbReference type="OrthoDB" id="9799970at2"/>
<dbReference type="SUPFAM" id="SSF55166">
    <property type="entry name" value="Hedgehog/DD-peptidase"/>
    <property type="match status" value="1"/>
</dbReference>
<dbReference type="AlphaFoldDB" id="A0A239IR93"/>
<organism evidence="3 4">
    <name type="scientific">Geodermatophilus saharensis</name>
    <dbReference type="NCBI Taxonomy" id="1137994"/>
    <lineage>
        <taxon>Bacteria</taxon>
        <taxon>Bacillati</taxon>
        <taxon>Actinomycetota</taxon>
        <taxon>Actinomycetes</taxon>
        <taxon>Geodermatophilales</taxon>
        <taxon>Geodermatophilaceae</taxon>
        <taxon>Geodermatophilus</taxon>
    </lineage>
</organism>
<feature type="region of interest" description="Disordered" evidence="1">
    <location>
        <begin position="104"/>
        <end position="124"/>
    </location>
</feature>
<dbReference type="RefSeq" id="WP_141233887.1">
    <property type="nucleotide sequence ID" value="NZ_FZOH01000012.1"/>
</dbReference>
<dbReference type="EMBL" id="FZOH01000012">
    <property type="protein sequence ID" value="SNS96089.1"/>
    <property type="molecule type" value="Genomic_DNA"/>
</dbReference>
<feature type="compositionally biased region" description="Basic and acidic residues" evidence="1">
    <location>
        <begin position="104"/>
        <end position="116"/>
    </location>
</feature>
<evidence type="ECO:0000256" key="1">
    <source>
        <dbReference type="SAM" id="MobiDB-lite"/>
    </source>
</evidence>
<proteinExistence type="predicted"/>
<dbReference type="Gene3D" id="3.30.1380.10">
    <property type="match status" value="1"/>
</dbReference>